<name>A0A0E9TJ76_ANGAN</name>
<organism evidence="1">
    <name type="scientific">Anguilla anguilla</name>
    <name type="common">European freshwater eel</name>
    <name type="synonym">Muraena anguilla</name>
    <dbReference type="NCBI Taxonomy" id="7936"/>
    <lineage>
        <taxon>Eukaryota</taxon>
        <taxon>Metazoa</taxon>
        <taxon>Chordata</taxon>
        <taxon>Craniata</taxon>
        <taxon>Vertebrata</taxon>
        <taxon>Euteleostomi</taxon>
        <taxon>Actinopterygii</taxon>
        <taxon>Neopterygii</taxon>
        <taxon>Teleostei</taxon>
        <taxon>Anguilliformes</taxon>
        <taxon>Anguillidae</taxon>
        <taxon>Anguilla</taxon>
    </lineage>
</organism>
<reference evidence="1" key="2">
    <citation type="journal article" date="2015" name="Fish Shellfish Immunol.">
        <title>Early steps in the European eel (Anguilla anguilla)-Vibrio vulnificus interaction in the gills: Role of the RtxA13 toxin.</title>
        <authorList>
            <person name="Callol A."/>
            <person name="Pajuelo D."/>
            <person name="Ebbesson L."/>
            <person name="Teles M."/>
            <person name="MacKenzie S."/>
            <person name="Amaro C."/>
        </authorList>
    </citation>
    <scope>NUCLEOTIDE SEQUENCE</scope>
</reference>
<protein>
    <submittedName>
        <fullName evidence="1">Uncharacterized protein</fullName>
    </submittedName>
</protein>
<accession>A0A0E9TJ76</accession>
<sequence>MRSKMINKSIFTEKFE</sequence>
<reference evidence="1" key="1">
    <citation type="submission" date="2014-11" db="EMBL/GenBank/DDBJ databases">
        <authorList>
            <person name="Amaro Gonzalez C."/>
        </authorList>
    </citation>
    <scope>NUCLEOTIDE SEQUENCE</scope>
</reference>
<dbReference type="EMBL" id="GBXM01055819">
    <property type="protein sequence ID" value="JAH52758.1"/>
    <property type="molecule type" value="Transcribed_RNA"/>
</dbReference>
<proteinExistence type="predicted"/>
<dbReference type="AlphaFoldDB" id="A0A0E9TJ76"/>
<evidence type="ECO:0000313" key="1">
    <source>
        <dbReference type="EMBL" id="JAH52758.1"/>
    </source>
</evidence>